<dbReference type="InterPro" id="IPR011042">
    <property type="entry name" value="6-blade_b-propeller_TolB-like"/>
</dbReference>
<keyword evidence="8" id="KW-1185">Reference proteome</keyword>
<sequence>MGYLKSIGTIIIYIGLFAAVITFIPGLPPEAEFSEYSIKYPSETRSQFELKNRLNGAEVLFAGELKGPESFASYNGELYTGIRGGYVVKINGNSIVPIVKFGQKCDGLWQEEKCGRPLGLQFNDKGELFVADAYYGIFKVNVNTRQYTNIVNSSVPIDGKAPRIVNSLDIAKNGDIYWTDSSTEFSLHDGAYTFLANPSGRLIRYNAATKKNEVLLKNLGFANGVLLADDESFVIVLECLKSRIIKYHLTGLKAGQHEILVEALPGLPDNVHTDGQGGFIVSLISYVDPDHPFLLQSLMPHPYLRKMITRFLYLIETPFKIVQDVYPNYYAERVLHSVGSFDASKVLDSMKASAVLRIDKAGNVLDALYSDDAKVDNICSAYILNGYLWLGSPWNEYIMRVPLKQAFPNLKESQISANVKQEIEEPIITVMNKPDVKVQAKPSKSKRSVQETVPKPTTTTITTTTTTTTPKPTTTTTPKPTTTTPKPTTTTTPKPTTATPKPTTTTTQKPTTKAPTTQTISKPTTEKVAPAQQRPTTTSTTTTTTTTSTTTTTTTTTTPKPPPSTQSPLKASVNEAKKENRNEIKKENLKNTKKETSDKKNVNTKTSNTKTESTEKSEESTVKSKSEETVKKNTRETQSEKSKPAGKKDDSEKN</sequence>
<dbReference type="Proteomes" id="UP000076502">
    <property type="component" value="Unassembled WGS sequence"/>
</dbReference>
<dbReference type="PANTHER" id="PTHR10426:SF88">
    <property type="entry name" value="ADIPOCYTE PLASMA MEMBRANE-ASSOCIATED PROTEIN HEMOMUCIN-RELATED"/>
    <property type="match status" value="1"/>
</dbReference>
<evidence type="ECO:0000313" key="7">
    <source>
        <dbReference type="EMBL" id="KZC11288.1"/>
    </source>
</evidence>
<dbReference type="OrthoDB" id="5307922at2759"/>
<evidence type="ECO:0000256" key="1">
    <source>
        <dbReference type="ARBA" id="ARBA00009191"/>
    </source>
</evidence>
<dbReference type="OMA" id="RVRIMNF"/>
<keyword evidence="5" id="KW-1133">Transmembrane helix</keyword>
<gene>
    <name evidence="7" type="ORF">WN55_02380</name>
</gene>
<evidence type="ECO:0000259" key="6">
    <source>
        <dbReference type="Pfam" id="PF03088"/>
    </source>
</evidence>
<evidence type="ECO:0000256" key="2">
    <source>
        <dbReference type="ARBA" id="ARBA00022553"/>
    </source>
</evidence>
<dbReference type="PANTHER" id="PTHR10426">
    <property type="entry name" value="STRICTOSIDINE SYNTHASE-RELATED"/>
    <property type="match status" value="1"/>
</dbReference>
<name>A0A154PIZ6_DUFNO</name>
<dbReference type="GO" id="GO:0012505">
    <property type="term" value="C:endomembrane system"/>
    <property type="evidence" value="ECO:0007669"/>
    <property type="project" value="TreeGrafter"/>
</dbReference>
<reference evidence="7 8" key="1">
    <citation type="submission" date="2015-07" db="EMBL/GenBank/DDBJ databases">
        <title>The genome of Dufourea novaeangliae.</title>
        <authorList>
            <person name="Pan H."/>
            <person name="Kapheim K."/>
        </authorList>
    </citation>
    <scope>NUCLEOTIDE SEQUENCE [LARGE SCALE GENOMIC DNA]</scope>
    <source>
        <strain evidence="7">0120121106</strain>
        <tissue evidence="7">Whole body</tissue>
    </source>
</reference>
<keyword evidence="2" id="KW-0597">Phosphoprotein</keyword>
<feature type="transmembrane region" description="Helical" evidence="5">
    <location>
        <begin position="7"/>
        <end position="27"/>
    </location>
</feature>
<feature type="compositionally biased region" description="Low complexity" evidence="4">
    <location>
        <begin position="454"/>
        <end position="520"/>
    </location>
</feature>
<feature type="compositionally biased region" description="Basic and acidic residues" evidence="4">
    <location>
        <begin position="575"/>
        <end position="601"/>
    </location>
</feature>
<evidence type="ECO:0000313" key="8">
    <source>
        <dbReference type="Proteomes" id="UP000076502"/>
    </source>
</evidence>
<evidence type="ECO:0000256" key="3">
    <source>
        <dbReference type="ARBA" id="ARBA00023180"/>
    </source>
</evidence>
<evidence type="ECO:0000256" key="5">
    <source>
        <dbReference type="SAM" id="Phobius"/>
    </source>
</evidence>
<dbReference type="Pfam" id="PF20067">
    <property type="entry name" value="SSL_N"/>
    <property type="match status" value="1"/>
</dbReference>
<comment type="similarity">
    <text evidence="1">Belongs to the strictosidine synthase family.</text>
</comment>
<keyword evidence="3" id="KW-0325">Glycoprotein</keyword>
<organism evidence="7 8">
    <name type="scientific">Dufourea novaeangliae</name>
    <name type="common">Sweat bee</name>
    <dbReference type="NCBI Taxonomy" id="178035"/>
    <lineage>
        <taxon>Eukaryota</taxon>
        <taxon>Metazoa</taxon>
        <taxon>Ecdysozoa</taxon>
        <taxon>Arthropoda</taxon>
        <taxon>Hexapoda</taxon>
        <taxon>Insecta</taxon>
        <taxon>Pterygota</taxon>
        <taxon>Neoptera</taxon>
        <taxon>Endopterygota</taxon>
        <taxon>Hymenoptera</taxon>
        <taxon>Apocrita</taxon>
        <taxon>Aculeata</taxon>
        <taxon>Apoidea</taxon>
        <taxon>Anthophila</taxon>
        <taxon>Halictidae</taxon>
        <taxon>Rophitinae</taxon>
        <taxon>Dufourea</taxon>
    </lineage>
</organism>
<dbReference type="SUPFAM" id="SSF63829">
    <property type="entry name" value="Calcium-dependent phosphotriesterase"/>
    <property type="match status" value="1"/>
</dbReference>
<keyword evidence="5" id="KW-0472">Membrane</keyword>
<feature type="domain" description="Strictosidine synthase conserved region" evidence="6">
    <location>
        <begin position="166"/>
        <end position="250"/>
    </location>
</feature>
<keyword evidence="5" id="KW-0812">Transmembrane</keyword>
<dbReference type="GO" id="GO:0016787">
    <property type="term" value="F:hydrolase activity"/>
    <property type="evidence" value="ECO:0007669"/>
    <property type="project" value="TreeGrafter"/>
</dbReference>
<dbReference type="EMBL" id="KQ434905">
    <property type="protein sequence ID" value="KZC11288.1"/>
    <property type="molecule type" value="Genomic_DNA"/>
</dbReference>
<feature type="compositionally biased region" description="Low complexity" evidence="4">
    <location>
        <begin position="535"/>
        <end position="558"/>
    </location>
</feature>
<dbReference type="Pfam" id="PF03088">
    <property type="entry name" value="Str_synth"/>
    <property type="match status" value="1"/>
</dbReference>
<protein>
    <submittedName>
        <fullName evidence="7">Adipocyte plasma membrane-associated protein</fullName>
    </submittedName>
</protein>
<feature type="compositionally biased region" description="Basic and acidic residues" evidence="4">
    <location>
        <begin position="612"/>
        <end position="654"/>
    </location>
</feature>
<accession>A0A154PIZ6</accession>
<dbReference type="AlphaFoldDB" id="A0A154PIZ6"/>
<dbReference type="Gene3D" id="2.120.10.30">
    <property type="entry name" value="TolB, C-terminal domain"/>
    <property type="match status" value="1"/>
</dbReference>
<feature type="region of interest" description="Disordered" evidence="4">
    <location>
        <begin position="437"/>
        <end position="654"/>
    </location>
</feature>
<dbReference type="InterPro" id="IPR018119">
    <property type="entry name" value="Strictosidine_synth_cons-reg"/>
</dbReference>
<dbReference type="STRING" id="178035.A0A154PIZ6"/>
<proteinExistence type="inferred from homology"/>
<evidence type="ECO:0000256" key="4">
    <source>
        <dbReference type="SAM" id="MobiDB-lite"/>
    </source>
</evidence>